<dbReference type="GO" id="GO:0015627">
    <property type="term" value="C:type II protein secretion system complex"/>
    <property type="evidence" value="ECO:0007669"/>
    <property type="project" value="InterPro"/>
</dbReference>
<keyword evidence="4" id="KW-0488">Methylation</keyword>
<gene>
    <name evidence="13" type="ORF">HNQ57_002312</name>
</gene>
<keyword evidence="8 11" id="KW-0472">Membrane</keyword>
<dbReference type="InterPro" id="IPR045584">
    <property type="entry name" value="Pilin-like"/>
</dbReference>
<evidence type="ECO:0000256" key="7">
    <source>
        <dbReference type="ARBA" id="ARBA00022989"/>
    </source>
</evidence>
<sequence length="158" mass="16478">MLELTVRPNTPRGFTLLELMVTLAIAAILASIAAPSFNGLIENQRVRSVSNDLLSSLNLARSEAVTRNTNITIEQASGGWSYGWTVSAGATVIRTNDGLAGITLTPKVSTVTQVVYGSNGRVNIAAELTIAPDSGNAERSKCVSISLSGKPSINSGDC</sequence>
<evidence type="ECO:0000256" key="5">
    <source>
        <dbReference type="ARBA" id="ARBA00022519"/>
    </source>
</evidence>
<dbReference type="EMBL" id="JACHHW010000006">
    <property type="protein sequence ID" value="MBB5188033.1"/>
    <property type="molecule type" value="Genomic_DNA"/>
</dbReference>
<comment type="caution">
    <text evidence="13">The sequence shown here is derived from an EMBL/GenBank/DDBJ whole genome shotgun (WGS) entry which is preliminary data.</text>
</comment>
<dbReference type="Pfam" id="PF12019">
    <property type="entry name" value="GspH"/>
    <property type="match status" value="1"/>
</dbReference>
<dbReference type="AlphaFoldDB" id="A0A840R6B7"/>
<evidence type="ECO:0000256" key="10">
    <source>
        <dbReference type="ARBA" id="ARBA00030775"/>
    </source>
</evidence>
<dbReference type="InterPro" id="IPR012902">
    <property type="entry name" value="N_methyl_site"/>
</dbReference>
<keyword evidence="6 11" id="KW-0812">Transmembrane</keyword>
<accession>A0A840R6B7</accession>
<dbReference type="RefSeq" id="WP_184463102.1">
    <property type="nucleotide sequence ID" value="NZ_JACHHW010000006.1"/>
</dbReference>
<dbReference type="GO" id="GO:0015628">
    <property type="term" value="P:protein secretion by the type II secretion system"/>
    <property type="evidence" value="ECO:0007669"/>
    <property type="project" value="InterPro"/>
</dbReference>
<reference evidence="13 14" key="1">
    <citation type="submission" date="2020-08" db="EMBL/GenBank/DDBJ databases">
        <title>Genomic Encyclopedia of Type Strains, Phase IV (KMG-IV): sequencing the most valuable type-strain genomes for metagenomic binning, comparative biology and taxonomic classification.</title>
        <authorList>
            <person name="Goeker M."/>
        </authorList>
    </citation>
    <scope>NUCLEOTIDE SEQUENCE [LARGE SCALE GENOMIC DNA]</scope>
    <source>
        <strain evidence="13 14">DSM 25701</strain>
    </source>
</reference>
<feature type="transmembrane region" description="Helical" evidence="11">
    <location>
        <begin position="20"/>
        <end position="41"/>
    </location>
</feature>
<protein>
    <recommendedName>
        <fullName evidence="2">Type II secretion system protein H</fullName>
    </recommendedName>
    <alternativeName>
        <fullName evidence="10">General secretion pathway protein H</fullName>
    </alternativeName>
</protein>
<organism evidence="13 14">
    <name type="scientific">Zhongshania antarctica</name>
    <dbReference type="NCBI Taxonomy" id="641702"/>
    <lineage>
        <taxon>Bacteria</taxon>
        <taxon>Pseudomonadati</taxon>
        <taxon>Pseudomonadota</taxon>
        <taxon>Gammaproteobacteria</taxon>
        <taxon>Cellvibrionales</taxon>
        <taxon>Spongiibacteraceae</taxon>
        <taxon>Zhongshania</taxon>
    </lineage>
</organism>
<comment type="subcellular location">
    <subcellularLocation>
        <location evidence="1">Cell inner membrane</location>
        <topology evidence="1">Single-pass membrane protein</topology>
    </subcellularLocation>
</comment>
<evidence type="ECO:0000256" key="6">
    <source>
        <dbReference type="ARBA" id="ARBA00022692"/>
    </source>
</evidence>
<dbReference type="PROSITE" id="PS00409">
    <property type="entry name" value="PROKAR_NTER_METHYL"/>
    <property type="match status" value="1"/>
</dbReference>
<dbReference type="Gene3D" id="3.55.40.10">
    <property type="entry name" value="minor pseudopilin epsh domain"/>
    <property type="match status" value="1"/>
</dbReference>
<evidence type="ECO:0000256" key="9">
    <source>
        <dbReference type="ARBA" id="ARBA00025772"/>
    </source>
</evidence>
<evidence type="ECO:0000256" key="4">
    <source>
        <dbReference type="ARBA" id="ARBA00022481"/>
    </source>
</evidence>
<feature type="domain" description="General secretion pathway GspH" evidence="12">
    <location>
        <begin position="51"/>
        <end position="149"/>
    </location>
</feature>
<keyword evidence="14" id="KW-1185">Reference proteome</keyword>
<dbReference type="Pfam" id="PF07963">
    <property type="entry name" value="N_methyl"/>
    <property type="match status" value="1"/>
</dbReference>
<dbReference type="InterPro" id="IPR022346">
    <property type="entry name" value="T2SS_GspH"/>
</dbReference>
<name>A0A840R6B7_9GAMM</name>
<dbReference type="SUPFAM" id="SSF54523">
    <property type="entry name" value="Pili subunits"/>
    <property type="match status" value="1"/>
</dbReference>
<dbReference type="GO" id="GO:0005886">
    <property type="term" value="C:plasma membrane"/>
    <property type="evidence" value="ECO:0007669"/>
    <property type="project" value="UniProtKB-SubCell"/>
</dbReference>
<comment type="similarity">
    <text evidence="9">Belongs to the GSP H family.</text>
</comment>
<dbReference type="Proteomes" id="UP000536640">
    <property type="component" value="Unassembled WGS sequence"/>
</dbReference>
<evidence type="ECO:0000256" key="8">
    <source>
        <dbReference type="ARBA" id="ARBA00023136"/>
    </source>
</evidence>
<proteinExistence type="inferred from homology"/>
<dbReference type="NCBIfam" id="TIGR02532">
    <property type="entry name" value="IV_pilin_GFxxxE"/>
    <property type="match status" value="1"/>
</dbReference>
<evidence type="ECO:0000313" key="13">
    <source>
        <dbReference type="EMBL" id="MBB5188033.1"/>
    </source>
</evidence>
<evidence type="ECO:0000256" key="11">
    <source>
        <dbReference type="SAM" id="Phobius"/>
    </source>
</evidence>
<evidence type="ECO:0000256" key="1">
    <source>
        <dbReference type="ARBA" id="ARBA00004377"/>
    </source>
</evidence>
<evidence type="ECO:0000259" key="12">
    <source>
        <dbReference type="Pfam" id="PF12019"/>
    </source>
</evidence>
<keyword evidence="3" id="KW-1003">Cell membrane</keyword>
<evidence type="ECO:0000256" key="3">
    <source>
        <dbReference type="ARBA" id="ARBA00022475"/>
    </source>
</evidence>
<evidence type="ECO:0000313" key="14">
    <source>
        <dbReference type="Proteomes" id="UP000536640"/>
    </source>
</evidence>
<keyword evidence="7 11" id="KW-1133">Transmembrane helix</keyword>
<keyword evidence="5" id="KW-0997">Cell inner membrane</keyword>
<evidence type="ECO:0000256" key="2">
    <source>
        <dbReference type="ARBA" id="ARBA00021549"/>
    </source>
</evidence>